<accession>A0A6J4UP94</accession>
<evidence type="ECO:0000256" key="2">
    <source>
        <dbReference type="ARBA" id="ARBA00022695"/>
    </source>
</evidence>
<dbReference type="Gene3D" id="3.90.550.10">
    <property type="entry name" value="Spore Coat Polysaccharide Biosynthesis Protein SpsA, Chain A"/>
    <property type="match status" value="1"/>
</dbReference>
<sequence>MSGGGVVAVVPIRGLASGKTRLAGELPPEAREALTRRMLRGVVGAALASGAVDAVAVVSPDPATLALAAELDPAAVPLAQDMAVPGLNPAIAAGRDWALGWGAATLLVLFGDLPLLVGHDVRRLLSPAAPVVLAPDRHGAGTNALVLRFDAPDAVRFRFGFGAGSCPRHAAEAARLGLSVAISTAPGTAFDLDTPEDLRALLEAEAWGAELEHEEDASPDAASTPRDRFGSATESAA</sequence>
<feature type="region of interest" description="Disordered" evidence="5">
    <location>
        <begin position="209"/>
        <end position="237"/>
    </location>
</feature>
<dbReference type="GO" id="GO:0043814">
    <property type="term" value="F:phospholactate guanylyltransferase activity"/>
    <property type="evidence" value="ECO:0007669"/>
    <property type="project" value="InterPro"/>
</dbReference>
<reference evidence="6" key="1">
    <citation type="submission" date="2020-02" db="EMBL/GenBank/DDBJ databases">
        <authorList>
            <person name="Meier V. D."/>
        </authorList>
    </citation>
    <scope>NUCLEOTIDE SEQUENCE</scope>
    <source>
        <strain evidence="6">AVDCRST_MAG19</strain>
    </source>
</reference>
<dbReference type="PANTHER" id="PTHR40392">
    <property type="entry name" value="2-PHOSPHO-L-LACTATE GUANYLYLTRANSFERASE"/>
    <property type="match status" value="1"/>
</dbReference>
<gene>
    <name evidence="6" type="ORF">AVDCRST_MAG19-1042</name>
</gene>
<dbReference type="GO" id="GO:0005525">
    <property type="term" value="F:GTP binding"/>
    <property type="evidence" value="ECO:0007669"/>
    <property type="project" value="UniProtKB-KW"/>
</dbReference>
<evidence type="ECO:0000256" key="3">
    <source>
        <dbReference type="ARBA" id="ARBA00022741"/>
    </source>
</evidence>
<dbReference type="HAMAP" id="MF_02114">
    <property type="entry name" value="CofC"/>
    <property type="match status" value="1"/>
</dbReference>
<evidence type="ECO:0000256" key="5">
    <source>
        <dbReference type="SAM" id="MobiDB-lite"/>
    </source>
</evidence>
<evidence type="ECO:0000256" key="4">
    <source>
        <dbReference type="ARBA" id="ARBA00023134"/>
    </source>
</evidence>
<dbReference type="SUPFAM" id="SSF53448">
    <property type="entry name" value="Nucleotide-diphospho-sugar transferases"/>
    <property type="match status" value="1"/>
</dbReference>
<dbReference type="AlphaFoldDB" id="A0A6J4UP94"/>
<dbReference type="InterPro" id="IPR002835">
    <property type="entry name" value="CofC"/>
</dbReference>
<name>A0A6J4UP94_9BACT</name>
<proteinExistence type="inferred from homology"/>
<keyword evidence="2" id="KW-0548">Nucleotidyltransferase</keyword>
<evidence type="ECO:0000313" key="6">
    <source>
        <dbReference type="EMBL" id="CAA9553710.1"/>
    </source>
</evidence>
<dbReference type="InterPro" id="IPR029044">
    <property type="entry name" value="Nucleotide-diphossugar_trans"/>
</dbReference>
<protein>
    <submittedName>
        <fullName evidence="6">Uncharacterized protein</fullName>
    </submittedName>
</protein>
<dbReference type="NCBIfam" id="TIGR03552">
    <property type="entry name" value="F420_cofC"/>
    <property type="match status" value="1"/>
</dbReference>
<dbReference type="Pfam" id="PF01983">
    <property type="entry name" value="CofC"/>
    <property type="match status" value="1"/>
</dbReference>
<dbReference type="UniPathway" id="UPA00071"/>
<dbReference type="PANTHER" id="PTHR40392:SF1">
    <property type="entry name" value="2-PHOSPHO-L-LACTATE GUANYLYLTRANSFERASE"/>
    <property type="match status" value="1"/>
</dbReference>
<evidence type="ECO:0000256" key="1">
    <source>
        <dbReference type="ARBA" id="ARBA00022679"/>
    </source>
</evidence>
<dbReference type="EMBL" id="CADCWL010000041">
    <property type="protein sequence ID" value="CAA9553710.1"/>
    <property type="molecule type" value="Genomic_DNA"/>
</dbReference>
<keyword evidence="1" id="KW-0808">Transferase</keyword>
<keyword evidence="3" id="KW-0547">Nucleotide-binding</keyword>
<organism evidence="6">
    <name type="scientific">uncultured Thermomicrobiales bacterium</name>
    <dbReference type="NCBI Taxonomy" id="1645740"/>
    <lineage>
        <taxon>Bacteria</taxon>
        <taxon>Pseudomonadati</taxon>
        <taxon>Thermomicrobiota</taxon>
        <taxon>Thermomicrobia</taxon>
        <taxon>Thermomicrobiales</taxon>
        <taxon>environmental samples</taxon>
    </lineage>
</organism>
<keyword evidence="4" id="KW-0342">GTP-binding</keyword>